<dbReference type="EMBL" id="CAACXN010000014">
    <property type="protein sequence ID" value="VEW11998.1"/>
    <property type="molecule type" value="Genomic_DNA"/>
</dbReference>
<dbReference type="EMBL" id="NCWY01000005">
    <property type="protein sequence ID" value="PAK96103.1"/>
    <property type="molecule type" value="Genomic_DNA"/>
</dbReference>
<evidence type="ECO:0000313" key="4">
    <source>
        <dbReference type="Proteomes" id="UP000216867"/>
    </source>
</evidence>
<gene>
    <name evidence="1" type="ORF">B8X04_07615</name>
    <name evidence="2" type="ORF">I6G59_12125</name>
    <name evidence="3" type="ORF">NCTC12391_01138</name>
</gene>
<dbReference type="RefSeq" id="WP_095375897.1">
    <property type="nucleotide sequence ID" value="NZ_CAACXN010000014.1"/>
</dbReference>
<accession>A0A269ZE76</accession>
<evidence type="ECO:0000313" key="2">
    <source>
        <dbReference type="EMBL" id="QPS32735.1"/>
    </source>
</evidence>
<reference evidence="3 5" key="2">
    <citation type="submission" date="2019-02" db="EMBL/GenBank/DDBJ databases">
        <authorList>
            <consortium name="Pathogen Informatics"/>
        </authorList>
    </citation>
    <scope>NUCLEOTIDE SEQUENCE [LARGE SCALE GENOMIC DNA]</scope>
    <source>
        <strain evidence="3 5">3012STDY7078520</strain>
    </source>
</reference>
<dbReference type="Proteomes" id="UP000594979">
    <property type="component" value="Chromosome"/>
</dbReference>
<organism evidence="1 4">
    <name type="scientific">Brevibacterium casei</name>
    <dbReference type="NCBI Taxonomy" id="33889"/>
    <lineage>
        <taxon>Bacteria</taxon>
        <taxon>Bacillati</taxon>
        <taxon>Actinomycetota</taxon>
        <taxon>Actinomycetes</taxon>
        <taxon>Micrococcales</taxon>
        <taxon>Brevibacteriaceae</taxon>
        <taxon>Brevibacterium</taxon>
    </lineage>
</organism>
<dbReference type="AlphaFoldDB" id="A0A269ZE76"/>
<reference evidence="1 4" key="1">
    <citation type="submission" date="2017-04" db="EMBL/GenBank/DDBJ databases">
        <title>Kefir bacterial isolates.</title>
        <authorList>
            <person name="Kim Y."/>
            <person name="Blasche S."/>
            <person name="Patil K.R."/>
        </authorList>
    </citation>
    <scope>NUCLEOTIDE SEQUENCE [LARGE SCALE GENOMIC DNA]</scope>
    <source>
        <strain evidence="1 4">OG2</strain>
    </source>
</reference>
<sequence>MNSVTLIDVDGVTHAAVDPAASAAEVEQALREMGFAAAMDAGTLDGQRLVEVVDIDEWRAYDRKFGLPDPHALYRPPGW</sequence>
<proteinExistence type="predicted"/>
<evidence type="ECO:0000313" key="5">
    <source>
        <dbReference type="Proteomes" id="UP000386281"/>
    </source>
</evidence>
<dbReference type="KEGG" id="bcau:I6G59_12125"/>
<dbReference type="Proteomes" id="UP000386281">
    <property type="component" value="Unassembled WGS sequence"/>
</dbReference>
<protein>
    <submittedName>
        <fullName evidence="1">Uncharacterized protein</fullName>
    </submittedName>
</protein>
<evidence type="ECO:0000313" key="6">
    <source>
        <dbReference type="Proteomes" id="UP000594979"/>
    </source>
</evidence>
<dbReference type="EMBL" id="CP065682">
    <property type="protein sequence ID" value="QPS32735.1"/>
    <property type="molecule type" value="Genomic_DNA"/>
</dbReference>
<name>A0A269ZE76_9MICO</name>
<dbReference type="Proteomes" id="UP000216867">
    <property type="component" value="Unassembled WGS sequence"/>
</dbReference>
<evidence type="ECO:0000313" key="1">
    <source>
        <dbReference type="EMBL" id="PAK96103.1"/>
    </source>
</evidence>
<evidence type="ECO:0000313" key="3">
    <source>
        <dbReference type="EMBL" id="VEW11998.1"/>
    </source>
</evidence>
<reference evidence="2 6" key="3">
    <citation type="submission" date="2020-12" db="EMBL/GenBank/DDBJ databases">
        <title>FDA dAtabase for Regulatory Grade micrObial Sequences (FDA-ARGOS): Supporting development and validation of Infectious Disease Dx tests.</title>
        <authorList>
            <person name="Sproer C."/>
            <person name="Gronow S."/>
            <person name="Severitt S."/>
            <person name="Schroder I."/>
            <person name="Tallon L."/>
            <person name="Sadzewicz L."/>
            <person name="Zhao X."/>
            <person name="Boylan J."/>
            <person name="Ott S."/>
            <person name="Bowen H."/>
            <person name="Vavikolanu K."/>
            <person name="Mehta A."/>
            <person name="Aluvathingal J."/>
            <person name="Nadendla S."/>
            <person name="Lowell S."/>
            <person name="Myers T."/>
            <person name="Yan Y."/>
            <person name="Sichtig H."/>
        </authorList>
    </citation>
    <scope>NUCLEOTIDE SEQUENCE [LARGE SCALE GENOMIC DNA]</scope>
    <source>
        <strain evidence="2 6">FDAARGOS_902</strain>
    </source>
</reference>